<reference evidence="1" key="1">
    <citation type="submission" date="2018-02" db="EMBL/GenBank/DDBJ databases">
        <title>Rhizophora mucronata_Transcriptome.</title>
        <authorList>
            <person name="Meera S.P."/>
            <person name="Sreeshan A."/>
            <person name="Augustine A."/>
        </authorList>
    </citation>
    <scope>NUCLEOTIDE SEQUENCE</scope>
    <source>
        <tissue evidence="1">Leaf</tissue>
    </source>
</reference>
<dbReference type="EMBL" id="GGEC01076074">
    <property type="protein sequence ID" value="MBX56558.1"/>
    <property type="molecule type" value="Transcribed_RNA"/>
</dbReference>
<dbReference type="AlphaFoldDB" id="A0A2P2PP90"/>
<proteinExistence type="predicted"/>
<evidence type="ECO:0000313" key="1">
    <source>
        <dbReference type="EMBL" id="MBX56558.1"/>
    </source>
</evidence>
<name>A0A2P2PP90_RHIMU</name>
<protein>
    <submittedName>
        <fullName evidence="1">Uncharacterized protein</fullName>
    </submittedName>
</protein>
<sequence length="30" mass="3364">MKNSTDHLNCPSIIGPETFLGWSTHITPHE</sequence>
<organism evidence="1">
    <name type="scientific">Rhizophora mucronata</name>
    <name type="common">Asiatic mangrove</name>
    <dbReference type="NCBI Taxonomy" id="61149"/>
    <lineage>
        <taxon>Eukaryota</taxon>
        <taxon>Viridiplantae</taxon>
        <taxon>Streptophyta</taxon>
        <taxon>Embryophyta</taxon>
        <taxon>Tracheophyta</taxon>
        <taxon>Spermatophyta</taxon>
        <taxon>Magnoliopsida</taxon>
        <taxon>eudicotyledons</taxon>
        <taxon>Gunneridae</taxon>
        <taxon>Pentapetalae</taxon>
        <taxon>rosids</taxon>
        <taxon>fabids</taxon>
        <taxon>Malpighiales</taxon>
        <taxon>Rhizophoraceae</taxon>
        <taxon>Rhizophora</taxon>
    </lineage>
</organism>
<accession>A0A2P2PP90</accession>